<keyword evidence="3" id="KW-1185">Reference proteome</keyword>
<dbReference type="RefSeq" id="WP_345080417.1">
    <property type="nucleotide sequence ID" value="NZ_BAAAWG010000006.1"/>
</dbReference>
<feature type="region of interest" description="Disordered" evidence="1">
    <location>
        <begin position="45"/>
        <end position="77"/>
    </location>
</feature>
<reference evidence="3" key="1">
    <citation type="journal article" date="2019" name="Int. J. Syst. Evol. Microbiol.">
        <title>The Global Catalogue of Microorganisms (GCM) 10K type strain sequencing project: providing services to taxonomists for standard genome sequencing and annotation.</title>
        <authorList>
            <consortium name="The Broad Institute Genomics Platform"/>
            <consortium name="The Broad Institute Genome Sequencing Center for Infectious Disease"/>
            <person name="Wu L."/>
            <person name="Ma J."/>
        </authorList>
    </citation>
    <scope>NUCLEOTIDE SEQUENCE [LARGE SCALE GENOMIC DNA]</scope>
    <source>
        <strain evidence="3">CGMCC 1.15809</strain>
    </source>
</reference>
<gene>
    <name evidence="2" type="ORF">ACFP3M_03775</name>
</gene>
<organism evidence="2 3">
    <name type="scientific">Streptomyces ramulosus</name>
    <dbReference type="NCBI Taxonomy" id="47762"/>
    <lineage>
        <taxon>Bacteria</taxon>
        <taxon>Bacillati</taxon>
        <taxon>Actinomycetota</taxon>
        <taxon>Actinomycetes</taxon>
        <taxon>Kitasatosporales</taxon>
        <taxon>Streptomycetaceae</taxon>
        <taxon>Streptomyces</taxon>
    </lineage>
</organism>
<dbReference type="EMBL" id="JBHSPW010000001">
    <property type="protein sequence ID" value="MFC5891940.1"/>
    <property type="molecule type" value="Genomic_DNA"/>
</dbReference>
<accession>A0ABW1FDH2</accession>
<dbReference type="Proteomes" id="UP001596241">
    <property type="component" value="Unassembled WGS sequence"/>
</dbReference>
<evidence type="ECO:0000313" key="3">
    <source>
        <dbReference type="Proteomes" id="UP001596241"/>
    </source>
</evidence>
<protein>
    <recommendedName>
        <fullName evidence="4">Secreted protein</fullName>
    </recommendedName>
</protein>
<evidence type="ECO:0000256" key="1">
    <source>
        <dbReference type="SAM" id="MobiDB-lite"/>
    </source>
</evidence>
<sequence>MRDSVSTGRGRTLLLLALLALLFTALTGAYSDAVPAAAAKCSAVETSAATGPADRTSAPEADVWGQPEGDTRHPGNGFRRLCHATACPLRPHAPTGPSGKVVRETPVPVSAAAAGLPAPWAVLPAVDAAAPARVTVLRC</sequence>
<name>A0ABW1FDH2_9ACTN</name>
<comment type="caution">
    <text evidence="2">The sequence shown here is derived from an EMBL/GenBank/DDBJ whole genome shotgun (WGS) entry which is preliminary data.</text>
</comment>
<proteinExistence type="predicted"/>
<evidence type="ECO:0000313" key="2">
    <source>
        <dbReference type="EMBL" id="MFC5891940.1"/>
    </source>
</evidence>
<evidence type="ECO:0008006" key="4">
    <source>
        <dbReference type="Google" id="ProtNLM"/>
    </source>
</evidence>